<evidence type="ECO:0000256" key="1">
    <source>
        <dbReference type="SAM" id="SignalP"/>
    </source>
</evidence>
<dbReference type="Pfam" id="PF16173">
    <property type="entry name" value="DUF4874"/>
    <property type="match status" value="1"/>
</dbReference>
<evidence type="ECO:0000313" key="5">
    <source>
        <dbReference type="Proteomes" id="UP000000305"/>
    </source>
</evidence>
<dbReference type="Proteomes" id="UP000000305">
    <property type="component" value="Unassembled WGS sequence"/>
</dbReference>
<dbReference type="AlphaFoldDB" id="E9G8Y2"/>
<feature type="chain" id="PRO_5003237260" description="DUF4832 domain-containing protein" evidence="1">
    <location>
        <begin position="20"/>
        <end position="452"/>
    </location>
</feature>
<evidence type="ECO:0000313" key="4">
    <source>
        <dbReference type="EMBL" id="EFX84195.1"/>
    </source>
</evidence>
<keyword evidence="1" id="KW-0732">Signal</keyword>
<evidence type="ECO:0000259" key="2">
    <source>
        <dbReference type="Pfam" id="PF16116"/>
    </source>
</evidence>
<reference evidence="4 5" key="1">
    <citation type="journal article" date="2011" name="Science">
        <title>The ecoresponsive genome of Daphnia pulex.</title>
        <authorList>
            <person name="Colbourne J.K."/>
            <person name="Pfrender M.E."/>
            <person name="Gilbert D."/>
            <person name="Thomas W.K."/>
            <person name="Tucker A."/>
            <person name="Oakley T.H."/>
            <person name="Tokishita S."/>
            <person name="Aerts A."/>
            <person name="Arnold G.J."/>
            <person name="Basu M.K."/>
            <person name="Bauer D.J."/>
            <person name="Caceres C.E."/>
            <person name="Carmel L."/>
            <person name="Casola C."/>
            <person name="Choi J.H."/>
            <person name="Detter J.C."/>
            <person name="Dong Q."/>
            <person name="Dusheyko S."/>
            <person name="Eads B.D."/>
            <person name="Frohlich T."/>
            <person name="Geiler-Samerotte K.A."/>
            <person name="Gerlach D."/>
            <person name="Hatcher P."/>
            <person name="Jogdeo S."/>
            <person name="Krijgsveld J."/>
            <person name="Kriventseva E.V."/>
            <person name="Kultz D."/>
            <person name="Laforsch C."/>
            <person name="Lindquist E."/>
            <person name="Lopez J."/>
            <person name="Manak J.R."/>
            <person name="Muller J."/>
            <person name="Pangilinan J."/>
            <person name="Patwardhan R.P."/>
            <person name="Pitluck S."/>
            <person name="Pritham E.J."/>
            <person name="Rechtsteiner A."/>
            <person name="Rho M."/>
            <person name="Rogozin I.B."/>
            <person name="Sakarya O."/>
            <person name="Salamov A."/>
            <person name="Schaack S."/>
            <person name="Shapiro H."/>
            <person name="Shiga Y."/>
            <person name="Skalitzky C."/>
            <person name="Smith Z."/>
            <person name="Souvorov A."/>
            <person name="Sung W."/>
            <person name="Tang Z."/>
            <person name="Tsuchiya D."/>
            <person name="Tu H."/>
            <person name="Vos H."/>
            <person name="Wang M."/>
            <person name="Wolf Y.I."/>
            <person name="Yamagata H."/>
            <person name="Yamada T."/>
            <person name="Ye Y."/>
            <person name="Shaw J.R."/>
            <person name="Andrews J."/>
            <person name="Crease T.J."/>
            <person name="Tang H."/>
            <person name="Lucas S.M."/>
            <person name="Robertson H.M."/>
            <person name="Bork P."/>
            <person name="Koonin E.V."/>
            <person name="Zdobnov E.M."/>
            <person name="Grigoriev I.V."/>
            <person name="Lynch M."/>
            <person name="Boore J.L."/>
        </authorList>
    </citation>
    <scope>NUCLEOTIDE SEQUENCE [LARGE SCALE GENOMIC DNA]</scope>
</reference>
<protein>
    <recommendedName>
        <fullName evidence="6">DUF4832 domain-containing protein</fullName>
    </recommendedName>
</protein>
<sequence>MNAGFSFLILCLLAGKALSACDKGEAVSFTPSDDSAILENPERGFYHHIEIELPVSNLKNKTQEWESQFAGWNTKEGVSLVLVKFALKNFVKKNFDSSAGKDLDAMRAVFDTLRSLGMKAIVRYSYVQCEKADGSFIFQEDAKKEQLLDHIKQVAPILKKSLDVIYVLQAGFIGCWGEWYYTINYAVKISKDDYKPNASHKKDRVEIMKALLNAVPGRMVQMRTPVLKQAFDECGGKNIQPADAFSTSKMCSQIGIHNDCFLASERDGDTFKQDNEDAERQWLKKEGLYAAVGGESCEDPKKTSTDCKKTIEQLGEQRFSFLNLDYHKKKTAAKGSTFCASLNILNSGVAPLYNKRPVEVLLRNKQSSKTYGPYVQENIDPRKFAPGERKSIDLSVQLLPDVVPGKYDVILNLPDGSSTLKGKAKYRILFANGNNVQDKTNRYNVIGQLTVN</sequence>
<dbReference type="OMA" id="ATIRFCY"/>
<keyword evidence="5" id="KW-1185">Reference proteome</keyword>
<dbReference type="Pfam" id="PF16116">
    <property type="entry name" value="DUF4832"/>
    <property type="match status" value="1"/>
</dbReference>
<organism evidence="4 5">
    <name type="scientific">Daphnia pulex</name>
    <name type="common">Water flea</name>
    <dbReference type="NCBI Taxonomy" id="6669"/>
    <lineage>
        <taxon>Eukaryota</taxon>
        <taxon>Metazoa</taxon>
        <taxon>Ecdysozoa</taxon>
        <taxon>Arthropoda</taxon>
        <taxon>Crustacea</taxon>
        <taxon>Branchiopoda</taxon>
        <taxon>Diplostraca</taxon>
        <taxon>Cladocera</taxon>
        <taxon>Anomopoda</taxon>
        <taxon>Daphniidae</taxon>
        <taxon>Daphnia</taxon>
    </lineage>
</organism>
<dbReference type="InParanoid" id="E9G8Y2"/>
<feature type="domain" description="DUF4832" evidence="2">
    <location>
        <begin position="330"/>
        <end position="432"/>
    </location>
</feature>
<dbReference type="HOGENOM" id="CLU_023401_1_0_1"/>
<dbReference type="EMBL" id="GL732535">
    <property type="protein sequence ID" value="EFX84195.1"/>
    <property type="molecule type" value="Genomic_DNA"/>
</dbReference>
<evidence type="ECO:0000259" key="3">
    <source>
        <dbReference type="Pfam" id="PF16173"/>
    </source>
</evidence>
<dbReference type="KEGG" id="dpx:DAPPUDRAFT_99982"/>
<evidence type="ECO:0008006" key="6">
    <source>
        <dbReference type="Google" id="ProtNLM"/>
    </source>
</evidence>
<dbReference type="InterPro" id="IPR032267">
    <property type="entry name" value="DUF4832"/>
</dbReference>
<gene>
    <name evidence="4" type="ORF">DAPPUDRAFT_99982</name>
</gene>
<dbReference type="InterPro" id="IPR032379">
    <property type="entry name" value="DUF4874"/>
</dbReference>
<accession>E9G8Y2</accession>
<name>E9G8Y2_DAPPU</name>
<proteinExistence type="predicted"/>
<dbReference type="OrthoDB" id="6085154at2759"/>
<feature type="signal peptide" evidence="1">
    <location>
        <begin position="1"/>
        <end position="19"/>
    </location>
</feature>
<dbReference type="eggNOG" id="ENOG502RTC9">
    <property type="taxonomic scope" value="Eukaryota"/>
</dbReference>
<dbReference type="PhylomeDB" id="E9G8Y2"/>
<feature type="domain" description="DUF4874" evidence="3">
    <location>
        <begin position="40"/>
        <end position="226"/>
    </location>
</feature>